<dbReference type="InterPro" id="IPR000086">
    <property type="entry name" value="NUDIX_hydrolase_dom"/>
</dbReference>
<dbReference type="InterPro" id="IPR015797">
    <property type="entry name" value="NUDIX_hydrolase-like_dom_sf"/>
</dbReference>
<dbReference type="RefSeq" id="XP_030976126.1">
    <property type="nucleotide sequence ID" value="XM_031132418.1"/>
</dbReference>
<sequence>MKFSLFYLTFGLVPATLSAGDGASGSYRRCGVVPFTSDGEVWMIPSEKSGWILPKGKIESDDSDTKECAAREAREEGGFYFSQDLQYVGAFVDTVWYTGTVTTKGEPTDKKNANRGPAKHFKSEVARKHLEGMKKKASMLTALDTVLGR</sequence>
<evidence type="ECO:0000313" key="3">
    <source>
        <dbReference type="Proteomes" id="UP000515153"/>
    </source>
</evidence>
<reference evidence="4" key="3">
    <citation type="submission" date="2025-08" db="UniProtKB">
        <authorList>
            <consortium name="RefSeq"/>
        </authorList>
    </citation>
    <scope>IDENTIFICATION</scope>
    <source>
        <strain evidence="4">NI907</strain>
    </source>
</reference>
<evidence type="ECO:0000256" key="1">
    <source>
        <dbReference type="SAM" id="SignalP"/>
    </source>
</evidence>
<dbReference type="AlphaFoldDB" id="A0A6P8AML6"/>
<feature type="signal peptide" evidence="1">
    <location>
        <begin position="1"/>
        <end position="19"/>
    </location>
</feature>
<dbReference type="SUPFAM" id="SSF55811">
    <property type="entry name" value="Nudix"/>
    <property type="match status" value="1"/>
</dbReference>
<feature type="chain" id="PRO_5027892837" description="Nudix hydrolase domain-containing protein" evidence="1">
    <location>
        <begin position="20"/>
        <end position="149"/>
    </location>
</feature>
<dbReference type="Pfam" id="PF00293">
    <property type="entry name" value="NUDIX"/>
    <property type="match status" value="1"/>
</dbReference>
<evidence type="ECO:0000313" key="4">
    <source>
        <dbReference type="RefSeq" id="XP_030976126.1"/>
    </source>
</evidence>
<protein>
    <recommendedName>
        <fullName evidence="2">Nudix hydrolase domain-containing protein</fullName>
    </recommendedName>
</protein>
<keyword evidence="1" id="KW-0732">Signal</keyword>
<accession>A0A6P8AML6</accession>
<dbReference type="Proteomes" id="UP000515153">
    <property type="component" value="Unplaced"/>
</dbReference>
<organism evidence="3 4">
    <name type="scientific">Pyricularia grisea</name>
    <name type="common">Crabgrass-specific blast fungus</name>
    <name type="synonym">Magnaporthe grisea</name>
    <dbReference type="NCBI Taxonomy" id="148305"/>
    <lineage>
        <taxon>Eukaryota</taxon>
        <taxon>Fungi</taxon>
        <taxon>Dikarya</taxon>
        <taxon>Ascomycota</taxon>
        <taxon>Pezizomycotina</taxon>
        <taxon>Sordariomycetes</taxon>
        <taxon>Sordariomycetidae</taxon>
        <taxon>Magnaporthales</taxon>
        <taxon>Pyriculariaceae</taxon>
        <taxon>Pyricularia</taxon>
    </lineage>
</organism>
<gene>
    <name evidence="4" type="ORF">PgNI_12470</name>
</gene>
<dbReference type="Gene3D" id="3.90.79.10">
    <property type="entry name" value="Nucleoside Triphosphate Pyrophosphohydrolase"/>
    <property type="match status" value="1"/>
</dbReference>
<dbReference type="OrthoDB" id="4823621at2759"/>
<dbReference type="PROSITE" id="PS51462">
    <property type="entry name" value="NUDIX"/>
    <property type="match status" value="1"/>
</dbReference>
<dbReference type="KEGG" id="pgri:PgNI_12470"/>
<evidence type="ECO:0000259" key="2">
    <source>
        <dbReference type="PROSITE" id="PS51462"/>
    </source>
</evidence>
<proteinExistence type="predicted"/>
<name>A0A6P8AML6_PYRGI</name>
<reference evidence="4" key="2">
    <citation type="submission" date="2019-10" db="EMBL/GenBank/DDBJ databases">
        <authorList>
            <consortium name="NCBI Genome Project"/>
        </authorList>
    </citation>
    <scope>NUCLEOTIDE SEQUENCE</scope>
    <source>
        <strain evidence="4">NI907</strain>
    </source>
</reference>
<dbReference type="GeneID" id="41967321"/>
<reference evidence="4" key="1">
    <citation type="journal article" date="2019" name="Mol. Biol. Evol.">
        <title>Blast fungal genomes show frequent chromosomal changes, gene gains and losses, and effector gene turnover.</title>
        <authorList>
            <person name="Gomez Luciano L.B."/>
            <person name="Jason Tsai I."/>
            <person name="Chuma I."/>
            <person name="Tosa Y."/>
            <person name="Chen Y.H."/>
            <person name="Li J.Y."/>
            <person name="Li M.Y."/>
            <person name="Jade Lu M.Y."/>
            <person name="Nakayashiki H."/>
            <person name="Li W.H."/>
        </authorList>
    </citation>
    <scope>NUCLEOTIDE SEQUENCE</scope>
    <source>
        <strain evidence="4">NI907</strain>
    </source>
</reference>
<feature type="domain" description="Nudix hydrolase" evidence="2">
    <location>
        <begin position="25"/>
        <end position="149"/>
    </location>
</feature>
<keyword evidence="3" id="KW-1185">Reference proteome</keyword>